<feature type="compositionally biased region" description="Basic residues" evidence="1">
    <location>
        <begin position="94"/>
        <end position="136"/>
    </location>
</feature>
<dbReference type="AlphaFoldDB" id="A0A644X8C2"/>
<evidence type="ECO:0000256" key="1">
    <source>
        <dbReference type="SAM" id="MobiDB-lite"/>
    </source>
</evidence>
<protein>
    <submittedName>
        <fullName evidence="2">Uncharacterized protein</fullName>
    </submittedName>
</protein>
<evidence type="ECO:0000313" key="2">
    <source>
        <dbReference type="EMBL" id="MPM12319.1"/>
    </source>
</evidence>
<organism evidence="2">
    <name type="scientific">bioreactor metagenome</name>
    <dbReference type="NCBI Taxonomy" id="1076179"/>
    <lineage>
        <taxon>unclassified sequences</taxon>
        <taxon>metagenomes</taxon>
        <taxon>ecological metagenomes</taxon>
    </lineage>
</organism>
<name>A0A644X8C2_9ZZZZ</name>
<accession>A0A644X8C2</accession>
<sequence>MFFCAEFNRFNKSIQNADKFSKRSCRGCDRMETDCHICCPNDLKRKNKSKERNNEKHLEETACAGLHRLHGDGSACGMRADSRSRRGNGTGNNRTRRGSHGSRTRSRGRLRHLRHRLHCVSGRRSRRDSARSRRVPRAVSQRDRRGSSVCRKHGRRVQRIPDPACRRQ</sequence>
<dbReference type="EMBL" id="VSSQ01001955">
    <property type="protein sequence ID" value="MPM12319.1"/>
    <property type="molecule type" value="Genomic_DNA"/>
</dbReference>
<reference evidence="2" key="1">
    <citation type="submission" date="2019-08" db="EMBL/GenBank/DDBJ databases">
        <authorList>
            <person name="Kucharzyk K."/>
            <person name="Murdoch R.W."/>
            <person name="Higgins S."/>
            <person name="Loffler F."/>
        </authorList>
    </citation>
    <scope>NUCLEOTIDE SEQUENCE</scope>
</reference>
<feature type="region of interest" description="Disordered" evidence="1">
    <location>
        <begin position="74"/>
        <end position="168"/>
    </location>
</feature>
<proteinExistence type="predicted"/>
<gene>
    <name evidence="2" type="ORF">SDC9_58671</name>
</gene>
<comment type="caution">
    <text evidence="2">The sequence shown here is derived from an EMBL/GenBank/DDBJ whole genome shotgun (WGS) entry which is preliminary data.</text>
</comment>